<accession>A0A2P8FDR5</accession>
<dbReference type="Proteomes" id="UP000241964">
    <property type="component" value="Unassembled WGS sequence"/>
</dbReference>
<proteinExistence type="predicted"/>
<gene>
    <name evidence="1" type="ORF">CLV60_12533</name>
</gene>
<sequence length="38" mass="4316">MYFILEIGQRPVISTKSFVSSKANADAKFAPKFLSIYF</sequence>
<evidence type="ECO:0000313" key="1">
    <source>
        <dbReference type="EMBL" id="PSL19861.1"/>
    </source>
</evidence>
<evidence type="ECO:0000313" key="2">
    <source>
        <dbReference type="Proteomes" id="UP000241964"/>
    </source>
</evidence>
<comment type="caution">
    <text evidence="1">The sequence shown here is derived from an EMBL/GenBank/DDBJ whole genome shotgun (WGS) entry which is preliminary data.</text>
</comment>
<dbReference type="EMBL" id="PYAS01000025">
    <property type="protein sequence ID" value="PSL19861.1"/>
    <property type="molecule type" value="Genomic_DNA"/>
</dbReference>
<reference evidence="1 2" key="1">
    <citation type="submission" date="2018-03" db="EMBL/GenBank/DDBJ databases">
        <title>Genomic Encyclopedia of Archaeal and Bacterial Type Strains, Phase II (KMG-II): from individual species to whole genera.</title>
        <authorList>
            <person name="Goeker M."/>
        </authorList>
    </citation>
    <scope>NUCLEOTIDE SEQUENCE [LARGE SCALE GENOMIC DNA]</scope>
    <source>
        <strain evidence="1 2">DSM 29057</strain>
    </source>
</reference>
<name>A0A2P8FDR5_9BACT</name>
<dbReference type="AlphaFoldDB" id="A0A2P8FDR5"/>
<keyword evidence="2" id="KW-1185">Reference proteome</keyword>
<protein>
    <submittedName>
        <fullName evidence="1">Uncharacterized protein</fullName>
    </submittedName>
</protein>
<organism evidence="1 2">
    <name type="scientific">Dyadobacter jiangsuensis</name>
    <dbReference type="NCBI Taxonomy" id="1591085"/>
    <lineage>
        <taxon>Bacteria</taxon>
        <taxon>Pseudomonadati</taxon>
        <taxon>Bacteroidota</taxon>
        <taxon>Cytophagia</taxon>
        <taxon>Cytophagales</taxon>
        <taxon>Spirosomataceae</taxon>
        <taxon>Dyadobacter</taxon>
    </lineage>
</organism>